<proteinExistence type="predicted"/>
<reference evidence="1 2" key="1">
    <citation type="submission" date="2016-06" db="EMBL/GenBank/DDBJ databases">
        <title>Complete genome sequence of Streptomyces griseochromogenes ATCC 14511, the Blasticidin S producer.</title>
        <authorList>
            <person name="Wu L."/>
        </authorList>
    </citation>
    <scope>NUCLEOTIDE SEQUENCE [LARGE SCALE GENOMIC DNA]</scope>
    <source>
        <strain evidence="1 2">ATCC 14511</strain>
    </source>
</reference>
<name>A0A1B1B0V7_9ACTN</name>
<protein>
    <submittedName>
        <fullName evidence="1">Uncharacterized protein</fullName>
    </submittedName>
</protein>
<evidence type="ECO:0000313" key="2">
    <source>
        <dbReference type="Proteomes" id="UP000092659"/>
    </source>
</evidence>
<dbReference type="AlphaFoldDB" id="A0A1B1B0V7"/>
<organism evidence="1 2">
    <name type="scientific">Streptomyces griseochromogenes</name>
    <dbReference type="NCBI Taxonomy" id="68214"/>
    <lineage>
        <taxon>Bacteria</taxon>
        <taxon>Bacillati</taxon>
        <taxon>Actinomycetota</taxon>
        <taxon>Actinomycetes</taxon>
        <taxon>Kitasatosporales</taxon>
        <taxon>Streptomycetaceae</taxon>
        <taxon>Streptomyces</taxon>
    </lineage>
</organism>
<dbReference type="Proteomes" id="UP000092659">
    <property type="component" value="Chromosome"/>
</dbReference>
<dbReference type="EMBL" id="CP016279">
    <property type="protein sequence ID" value="ANP52455.1"/>
    <property type="molecule type" value="Genomic_DNA"/>
</dbReference>
<gene>
    <name evidence="1" type="ORF">AVL59_25565</name>
</gene>
<accession>A0A1B1B0V7</accession>
<evidence type="ECO:0000313" key="1">
    <source>
        <dbReference type="EMBL" id="ANP52455.1"/>
    </source>
</evidence>
<dbReference type="KEGG" id="sgs:AVL59_25565"/>
<sequence length="91" mass="9337">MIRSPAVRSAQSCDEESEQSACVVVGVPLRADAEVPDAAHELVGPEIGADLAGGGHGFEQLGADGHEAVEEVAVQGVEAGRLPMRNAVPYC</sequence>